<gene>
    <name evidence="1" type="ORF">DY78_GL002677</name>
</gene>
<accession>A0A0R2NQX1</accession>
<protein>
    <submittedName>
        <fullName evidence="1">Uncharacterized protein</fullName>
    </submittedName>
</protein>
<dbReference type="EMBL" id="AYGX02000053">
    <property type="protein sequence ID" value="KRO28095.1"/>
    <property type="molecule type" value="Genomic_DNA"/>
</dbReference>
<dbReference type="AlphaFoldDB" id="A0A0R2NQX1"/>
<comment type="caution">
    <text evidence="1">The sequence shown here is derived from an EMBL/GenBank/DDBJ whole genome shotgun (WGS) entry which is preliminary data.</text>
</comment>
<organism evidence="1 2">
    <name type="scientific">Lactiplantibacillus fabifermentans DSM 21115</name>
    <dbReference type="NCBI Taxonomy" id="1413187"/>
    <lineage>
        <taxon>Bacteria</taxon>
        <taxon>Bacillati</taxon>
        <taxon>Bacillota</taxon>
        <taxon>Bacilli</taxon>
        <taxon>Lactobacillales</taxon>
        <taxon>Lactobacillaceae</taxon>
        <taxon>Lactiplantibacillus</taxon>
    </lineage>
</organism>
<dbReference type="Proteomes" id="UP000050920">
    <property type="component" value="Unassembled WGS sequence"/>
</dbReference>
<dbReference type="NCBIfam" id="TIGR01558">
    <property type="entry name" value="sm_term_P27"/>
    <property type="match status" value="1"/>
</dbReference>
<evidence type="ECO:0000313" key="2">
    <source>
        <dbReference type="Proteomes" id="UP000050920"/>
    </source>
</evidence>
<proteinExistence type="predicted"/>
<keyword evidence="2" id="KW-1185">Reference proteome</keyword>
<dbReference type="Pfam" id="PF05119">
    <property type="entry name" value="Terminase_4"/>
    <property type="match status" value="1"/>
</dbReference>
<evidence type="ECO:0000313" key="1">
    <source>
        <dbReference type="EMBL" id="KRO28095.1"/>
    </source>
</evidence>
<name>A0A0R2NQX1_9LACO</name>
<reference evidence="1 2" key="1">
    <citation type="journal article" date="2015" name="Genome Announc.">
        <title>Expanding the biotechnology potential of lactobacilli through comparative genomics of 213 strains and associated genera.</title>
        <authorList>
            <person name="Sun Z."/>
            <person name="Harris H.M."/>
            <person name="McCann A."/>
            <person name="Guo C."/>
            <person name="Argimon S."/>
            <person name="Zhang W."/>
            <person name="Yang X."/>
            <person name="Jeffery I.B."/>
            <person name="Cooney J.C."/>
            <person name="Kagawa T.F."/>
            <person name="Liu W."/>
            <person name="Song Y."/>
            <person name="Salvetti E."/>
            <person name="Wrobel A."/>
            <person name="Rasinkangas P."/>
            <person name="Parkhill J."/>
            <person name="Rea M.C."/>
            <person name="O'Sullivan O."/>
            <person name="Ritari J."/>
            <person name="Douillard F.P."/>
            <person name="Paul Ross R."/>
            <person name="Yang R."/>
            <person name="Briner A.E."/>
            <person name="Felis G.E."/>
            <person name="de Vos W.M."/>
            <person name="Barrangou R."/>
            <person name="Klaenhammer T.R."/>
            <person name="Caufield P.W."/>
            <person name="Cui Y."/>
            <person name="Zhang H."/>
            <person name="O'Toole P.W."/>
        </authorList>
    </citation>
    <scope>NUCLEOTIDE SEQUENCE [LARGE SCALE GENOMIC DNA]</scope>
    <source>
        <strain evidence="1 2">DSM 21115</strain>
    </source>
</reference>
<dbReference type="InterPro" id="IPR006448">
    <property type="entry name" value="Phage_term_ssu_P27"/>
</dbReference>
<sequence>MVKFGKVKQMDRVTMELFCTEYSNYRKAEQTLVEYGDYLLSEDGQPVKRSPALTTINSAIRNLKSLSADLGLTFDARSGQVLAEQPQKQADEPYNPLKVVNFHA</sequence>